<dbReference type="InterPro" id="IPR001604">
    <property type="entry name" value="Endo_G_ENPP1-like_dom"/>
</dbReference>
<feature type="transmembrane region" description="Helical" evidence="8">
    <location>
        <begin position="79"/>
        <end position="99"/>
    </location>
</feature>
<dbReference type="GO" id="GO:0045599">
    <property type="term" value="P:negative regulation of fat cell differentiation"/>
    <property type="evidence" value="ECO:0007669"/>
    <property type="project" value="TreeGrafter"/>
</dbReference>
<evidence type="ECO:0000256" key="5">
    <source>
        <dbReference type="ARBA" id="ARBA00023157"/>
    </source>
</evidence>
<comment type="subcellular location">
    <subcellularLocation>
        <location evidence="1">Secreted</location>
    </subcellularLocation>
</comment>
<dbReference type="CDD" id="cd00091">
    <property type="entry name" value="NUC"/>
    <property type="match status" value="1"/>
</dbReference>
<dbReference type="InterPro" id="IPR044925">
    <property type="entry name" value="His-Me_finger_sf"/>
</dbReference>
<keyword evidence="8" id="KW-1133">Transmembrane helix</keyword>
<dbReference type="GO" id="GO:0005576">
    <property type="term" value="C:extracellular region"/>
    <property type="evidence" value="ECO:0007669"/>
    <property type="project" value="UniProtKB-SubCell"/>
</dbReference>
<dbReference type="SMART" id="SM00477">
    <property type="entry name" value="NUC"/>
    <property type="match status" value="1"/>
</dbReference>
<dbReference type="PROSITE" id="PS00524">
    <property type="entry name" value="SMB_1"/>
    <property type="match status" value="2"/>
</dbReference>
<dbReference type="GO" id="GO:0046872">
    <property type="term" value="F:metal ion binding"/>
    <property type="evidence" value="ECO:0007669"/>
    <property type="project" value="UniProtKB-KW"/>
</dbReference>
<dbReference type="InterPro" id="IPR044929">
    <property type="entry name" value="DNA/RNA_non-sp_Endonuclease_sf"/>
</dbReference>
<dbReference type="InterPro" id="IPR001212">
    <property type="entry name" value="Somatomedin_B_dom"/>
</dbReference>
<protein>
    <recommendedName>
        <fullName evidence="9">SMB domain-containing protein</fullName>
    </recommendedName>
</protein>
<evidence type="ECO:0000313" key="10">
    <source>
        <dbReference type="EMBL" id="KAJ1154604.1"/>
    </source>
</evidence>
<dbReference type="Proteomes" id="UP001066276">
    <property type="component" value="Chromosome 5"/>
</dbReference>
<dbReference type="Gene3D" id="4.10.410.20">
    <property type="match status" value="2"/>
</dbReference>
<keyword evidence="2" id="KW-0964">Secreted</keyword>
<dbReference type="EMBL" id="JANPWB010000009">
    <property type="protein sequence ID" value="KAJ1154604.1"/>
    <property type="molecule type" value="Genomic_DNA"/>
</dbReference>
<evidence type="ECO:0000256" key="2">
    <source>
        <dbReference type="ARBA" id="ARBA00022525"/>
    </source>
</evidence>
<dbReference type="GO" id="GO:0004551">
    <property type="term" value="F:dinucleotide phosphatase activity"/>
    <property type="evidence" value="ECO:0007669"/>
    <property type="project" value="TreeGrafter"/>
</dbReference>
<dbReference type="FunFam" id="4.10.410.20:FF:000003">
    <property type="entry name" value="Ectonucleotide pyrophosphatase/phosphodiesterase family member 1"/>
    <property type="match status" value="1"/>
</dbReference>
<dbReference type="SUPFAM" id="SSF90188">
    <property type="entry name" value="Somatomedin B domain"/>
    <property type="match status" value="2"/>
</dbReference>
<dbReference type="SMART" id="SM00892">
    <property type="entry name" value="Endonuclease_NS"/>
    <property type="match status" value="1"/>
</dbReference>
<feature type="domain" description="SMB" evidence="9">
    <location>
        <begin position="106"/>
        <end position="146"/>
    </location>
</feature>
<dbReference type="Gene3D" id="3.40.720.10">
    <property type="entry name" value="Alkaline Phosphatase, subunit A"/>
    <property type="match status" value="1"/>
</dbReference>
<dbReference type="PANTHER" id="PTHR10151:SF77">
    <property type="entry name" value="ECTONUCLEOTIDE PYROPHOSPHATASE_PHOSPHODIESTERASE FAMILY MEMBER 1"/>
    <property type="match status" value="1"/>
</dbReference>
<evidence type="ECO:0000259" key="9">
    <source>
        <dbReference type="PROSITE" id="PS50958"/>
    </source>
</evidence>
<dbReference type="FunFam" id="3.40.720.10:FF:000145">
    <property type="entry name" value="Uncharacterized protein"/>
    <property type="match status" value="1"/>
</dbReference>
<reference evidence="10" key="1">
    <citation type="journal article" date="2022" name="bioRxiv">
        <title>Sequencing and chromosome-scale assembly of the giantPleurodeles waltlgenome.</title>
        <authorList>
            <person name="Brown T."/>
            <person name="Elewa A."/>
            <person name="Iarovenko S."/>
            <person name="Subramanian E."/>
            <person name="Araus A.J."/>
            <person name="Petzold A."/>
            <person name="Susuki M."/>
            <person name="Suzuki K.-i.T."/>
            <person name="Hayashi T."/>
            <person name="Toyoda A."/>
            <person name="Oliveira C."/>
            <person name="Osipova E."/>
            <person name="Leigh N.D."/>
            <person name="Simon A."/>
            <person name="Yun M.H."/>
        </authorList>
    </citation>
    <scope>NUCLEOTIDE SEQUENCE</scope>
    <source>
        <strain evidence="10">20211129_DDA</strain>
        <tissue evidence="10">Liver</tissue>
    </source>
</reference>
<evidence type="ECO:0000313" key="11">
    <source>
        <dbReference type="Proteomes" id="UP001066276"/>
    </source>
</evidence>
<dbReference type="InterPro" id="IPR020821">
    <property type="entry name" value="ENPP1-3/EXOG-like_nuc-like"/>
</dbReference>
<evidence type="ECO:0000256" key="8">
    <source>
        <dbReference type="SAM" id="Phobius"/>
    </source>
</evidence>
<dbReference type="SUPFAM" id="SSF54060">
    <property type="entry name" value="His-Me finger endonucleases"/>
    <property type="match status" value="1"/>
</dbReference>
<gene>
    <name evidence="10" type="ORF">NDU88_007349</name>
</gene>
<evidence type="ECO:0000256" key="1">
    <source>
        <dbReference type="ARBA" id="ARBA00004613"/>
    </source>
</evidence>
<keyword evidence="3" id="KW-0479">Metal-binding</keyword>
<sequence length="925" mass="104482">MKDYRQRGRERGCYYTPSPAMEQQQLTDGDAKQIPPGAGGGSQPEKEALPLVEMGDRTGSRAAGPAGSEAKKESSKWKVISLVLCVGMLTTVLGCIFGLKPSCAKEVKTCKNRCFERKFGSCRCDSACVELGNCCLDYEDVCILPAKTWVCSTFRCGEKRIAGSLCSCSDDCRGAGDCCLNYNTVCLGNKSWVNDECEDLTVPQCPRGFTKPPVLVFSLDGFRAEYLHKWGGLLPVISKLQKCGTYTRNMRPVYPSKTFPNHYTIVTGLYPESHGIVDNKIYDYKRNASFTLRNKEKFNPDWYQGEPIWLTVMRQGLKAATFFWPGSDVAINGLFPNYYKVYDGKIPFEERVVTVLRWLQLPEEERPDFYTLYLEEPDSSGHMSGPVSSDVIRALMRVDSIVEMLMNGLKQMGLHRCLNLLLLADHGMEQGSCKKIAFLSSYLDSVDKITVIYGPAARLRPNNLPEEYLTFDYEGVARNLTCKTPDQHFKAYLKQHLPKRFHFAKNERIEQLTFYADAQWQIDRLMGSNKYCSGGFHGSDNRFKNMQALFIGYGPGLKSKTEVEPFENIELYNLMCDLLGVTPAPNNGTHGSLNHLLRNPVFQPDHPREMSMPSLCVFRKDVGSGSLGCLCPSSVWSTEGFQQQLNLTSMQVINTEAQNLPFGRPRVLQKNSSYCLLHHHKYVSGYSTDINMPLWSAYTINRNDILTKSGENISNCVFVDVRIPSSHSQSCSYYNNQTQLKYGFLAPPNVLRSTGGSPYSGLINSNMVPMHPAFHVIWTYFHDSLLFKYAIERNGVNVISGPVFDNNYDGLFDSLKRETNNSEDLIPTHFFMLLTSCKDRSQTPLQCKGSLEALTFIVPHRADNNESCANDKDESLWVERLLRLHTSRVRDVELLTGLSFFQDRKESVSRLLQLKTYLPVFDDDD</sequence>
<feature type="domain" description="SMB" evidence="9">
    <location>
        <begin position="147"/>
        <end position="191"/>
    </location>
</feature>
<dbReference type="GO" id="GO:0004528">
    <property type="term" value="F:phosphodiesterase I activity"/>
    <property type="evidence" value="ECO:0007669"/>
    <property type="project" value="TreeGrafter"/>
</dbReference>
<keyword evidence="8" id="KW-0472">Membrane</keyword>
<keyword evidence="4" id="KW-0378">Hydrolase</keyword>
<dbReference type="Pfam" id="PF01223">
    <property type="entry name" value="Endonuclease_NS"/>
    <property type="match status" value="1"/>
</dbReference>
<keyword evidence="6" id="KW-0325">Glycoprotein</keyword>
<evidence type="ECO:0000256" key="6">
    <source>
        <dbReference type="ARBA" id="ARBA00023180"/>
    </source>
</evidence>
<evidence type="ECO:0000256" key="7">
    <source>
        <dbReference type="SAM" id="MobiDB-lite"/>
    </source>
</evidence>
<feature type="region of interest" description="Disordered" evidence="7">
    <location>
        <begin position="1"/>
        <end position="51"/>
    </location>
</feature>
<name>A0AAV7RP92_PLEWA</name>
<dbReference type="GO" id="GO:0003676">
    <property type="term" value="F:nucleic acid binding"/>
    <property type="evidence" value="ECO:0007669"/>
    <property type="project" value="InterPro"/>
</dbReference>
<evidence type="ECO:0000256" key="3">
    <source>
        <dbReference type="ARBA" id="ARBA00022723"/>
    </source>
</evidence>
<dbReference type="FunFam" id="4.10.410.20:FF:000001">
    <property type="entry name" value="Ectonucleotide pyrophosphatase/phosphodiesterase family member 2"/>
    <property type="match status" value="1"/>
</dbReference>
<dbReference type="SMART" id="SM00201">
    <property type="entry name" value="SO"/>
    <property type="match status" value="2"/>
</dbReference>
<dbReference type="CDD" id="cd16018">
    <property type="entry name" value="Enpp"/>
    <property type="match status" value="1"/>
</dbReference>
<dbReference type="InterPro" id="IPR036024">
    <property type="entry name" value="Somatomedin_B-like_dom_sf"/>
</dbReference>
<dbReference type="AlphaFoldDB" id="A0AAV7RP92"/>
<dbReference type="GO" id="GO:0009986">
    <property type="term" value="C:cell surface"/>
    <property type="evidence" value="ECO:0007669"/>
    <property type="project" value="TreeGrafter"/>
</dbReference>
<keyword evidence="8" id="KW-0812">Transmembrane</keyword>
<dbReference type="Pfam" id="PF01033">
    <property type="entry name" value="Somatomedin_B"/>
    <property type="match status" value="2"/>
</dbReference>
<keyword evidence="5" id="KW-1015">Disulfide bond</keyword>
<dbReference type="InterPro" id="IPR017850">
    <property type="entry name" value="Alkaline_phosphatase_core_sf"/>
</dbReference>
<dbReference type="Pfam" id="PF01663">
    <property type="entry name" value="Phosphodiest"/>
    <property type="match status" value="1"/>
</dbReference>
<feature type="compositionally biased region" description="Basic and acidic residues" evidence="7">
    <location>
        <begin position="1"/>
        <end position="12"/>
    </location>
</feature>
<comment type="caution">
    <text evidence="10">The sequence shown here is derived from an EMBL/GenBank/DDBJ whole genome shotgun (WGS) entry which is preliminary data.</text>
</comment>
<keyword evidence="11" id="KW-1185">Reference proteome</keyword>
<organism evidence="10 11">
    <name type="scientific">Pleurodeles waltl</name>
    <name type="common">Iberian ribbed newt</name>
    <dbReference type="NCBI Taxonomy" id="8319"/>
    <lineage>
        <taxon>Eukaryota</taxon>
        <taxon>Metazoa</taxon>
        <taxon>Chordata</taxon>
        <taxon>Craniata</taxon>
        <taxon>Vertebrata</taxon>
        <taxon>Euteleostomi</taxon>
        <taxon>Amphibia</taxon>
        <taxon>Batrachia</taxon>
        <taxon>Caudata</taxon>
        <taxon>Salamandroidea</taxon>
        <taxon>Salamandridae</taxon>
        <taxon>Pleurodelinae</taxon>
        <taxon>Pleurodeles</taxon>
    </lineage>
</organism>
<dbReference type="GO" id="GO:0030500">
    <property type="term" value="P:regulation of bone mineralization"/>
    <property type="evidence" value="ECO:0007669"/>
    <property type="project" value="TreeGrafter"/>
</dbReference>
<proteinExistence type="predicted"/>
<dbReference type="GO" id="GO:0009143">
    <property type="term" value="P:nucleoside triphosphate catabolic process"/>
    <property type="evidence" value="ECO:0007669"/>
    <property type="project" value="TreeGrafter"/>
</dbReference>
<accession>A0AAV7RP92</accession>
<evidence type="ECO:0000256" key="4">
    <source>
        <dbReference type="ARBA" id="ARBA00022801"/>
    </source>
</evidence>
<dbReference type="Gene3D" id="3.40.570.10">
    <property type="entry name" value="Extracellular Endonuclease, subunit A"/>
    <property type="match status" value="1"/>
</dbReference>
<dbReference type="GO" id="GO:0030505">
    <property type="term" value="P:inorganic diphosphate transport"/>
    <property type="evidence" value="ECO:0007669"/>
    <property type="project" value="TreeGrafter"/>
</dbReference>
<dbReference type="PANTHER" id="PTHR10151">
    <property type="entry name" value="ECTONUCLEOTIDE PYROPHOSPHATASE/PHOSPHODIESTERASE"/>
    <property type="match status" value="1"/>
</dbReference>
<dbReference type="GO" id="GO:0046034">
    <property type="term" value="P:ATP metabolic process"/>
    <property type="evidence" value="ECO:0007669"/>
    <property type="project" value="TreeGrafter"/>
</dbReference>
<dbReference type="InterPro" id="IPR002591">
    <property type="entry name" value="Phosphodiest/P_Trfase"/>
</dbReference>
<dbReference type="PROSITE" id="PS50958">
    <property type="entry name" value="SMB_2"/>
    <property type="match status" value="2"/>
</dbReference>
<dbReference type="SUPFAM" id="SSF53649">
    <property type="entry name" value="Alkaline phosphatase-like"/>
    <property type="match status" value="1"/>
</dbReference>